<feature type="compositionally biased region" description="Basic and acidic residues" evidence="1">
    <location>
        <begin position="255"/>
        <end position="274"/>
    </location>
</feature>
<comment type="caution">
    <text evidence="3">The sequence shown here is derived from an EMBL/GenBank/DDBJ whole genome shotgun (WGS) entry which is preliminary data.</text>
</comment>
<gene>
    <name evidence="3" type="ORF">ODALV1_LOCUS12127</name>
</gene>
<evidence type="ECO:0000256" key="2">
    <source>
        <dbReference type="SAM" id="Phobius"/>
    </source>
</evidence>
<keyword evidence="4" id="KW-1185">Reference proteome</keyword>
<name>A0ABP1QJH8_9HEXA</name>
<proteinExistence type="predicted"/>
<evidence type="ECO:0000313" key="4">
    <source>
        <dbReference type="Proteomes" id="UP001642540"/>
    </source>
</evidence>
<evidence type="ECO:0000313" key="3">
    <source>
        <dbReference type="EMBL" id="CAL8105615.1"/>
    </source>
</evidence>
<keyword evidence="2" id="KW-1133">Transmembrane helix</keyword>
<keyword evidence="2" id="KW-0812">Transmembrane</keyword>
<feature type="region of interest" description="Disordered" evidence="1">
    <location>
        <begin position="189"/>
        <end position="274"/>
    </location>
</feature>
<keyword evidence="2" id="KW-0472">Membrane</keyword>
<evidence type="ECO:0000256" key="1">
    <source>
        <dbReference type="SAM" id="MobiDB-lite"/>
    </source>
</evidence>
<dbReference type="Proteomes" id="UP001642540">
    <property type="component" value="Unassembled WGS sequence"/>
</dbReference>
<protein>
    <submittedName>
        <fullName evidence="3">Uncharacterized protein</fullName>
    </submittedName>
</protein>
<sequence>MYPPECKESCEERRTRLYIFYGVLFLTLVVLASTHFIVFFVSRRRSKEETRDYMARKQEFVTLSLSDLRLEKEAKDIAAKEANDLKPYQNGDMSFKDSDAERDVMDTENEEMPHPRQPSSSSSIINTRSMGIEGLLPGLQRIDEESLADLSRCSTSSTVSRGRNSIRDGLHDPVIVTVATVSAIFEEESMRGDSGGSGREWEERVRRNSTMDISDIIDSPRRHFPQPQNHHEYRKSSDSTLSGHFAKRGGNKSLLKTDSHRDILQHEHISEAND</sequence>
<dbReference type="EMBL" id="CAXLJM020000036">
    <property type="protein sequence ID" value="CAL8105615.1"/>
    <property type="molecule type" value="Genomic_DNA"/>
</dbReference>
<feature type="transmembrane region" description="Helical" evidence="2">
    <location>
        <begin position="18"/>
        <end position="41"/>
    </location>
</feature>
<organism evidence="3 4">
    <name type="scientific">Orchesella dallaii</name>
    <dbReference type="NCBI Taxonomy" id="48710"/>
    <lineage>
        <taxon>Eukaryota</taxon>
        <taxon>Metazoa</taxon>
        <taxon>Ecdysozoa</taxon>
        <taxon>Arthropoda</taxon>
        <taxon>Hexapoda</taxon>
        <taxon>Collembola</taxon>
        <taxon>Entomobryomorpha</taxon>
        <taxon>Entomobryoidea</taxon>
        <taxon>Orchesellidae</taxon>
        <taxon>Orchesellinae</taxon>
        <taxon>Orchesella</taxon>
    </lineage>
</organism>
<reference evidence="3 4" key="1">
    <citation type="submission" date="2024-08" db="EMBL/GenBank/DDBJ databases">
        <authorList>
            <person name="Cucini C."/>
            <person name="Frati F."/>
        </authorList>
    </citation>
    <scope>NUCLEOTIDE SEQUENCE [LARGE SCALE GENOMIC DNA]</scope>
</reference>
<feature type="region of interest" description="Disordered" evidence="1">
    <location>
        <begin position="104"/>
        <end position="125"/>
    </location>
</feature>
<accession>A0ABP1QJH8</accession>